<dbReference type="InterPro" id="IPR029228">
    <property type="entry name" value="Alkyl_sulf_dimr"/>
</dbReference>
<keyword evidence="7" id="KW-1185">Reference proteome</keyword>
<dbReference type="Pfam" id="PF14864">
    <property type="entry name" value="Alkyl_sulf_C"/>
    <property type="match status" value="1"/>
</dbReference>
<dbReference type="InterPro" id="IPR052195">
    <property type="entry name" value="Bact_Alkyl/Aryl-Sulfatase"/>
</dbReference>
<feature type="domain" description="Metallo-beta-lactamase" evidence="5">
    <location>
        <begin position="88"/>
        <end position="310"/>
    </location>
</feature>
<dbReference type="InterPro" id="IPR036866">
    <property type="entry name" value="RibonucZ/Hydroxyglut_hydro"/>
</dbReference>
<dbReference type="Gene3D" id="3.60.15.30">
    <property type="entry name" value="Metallo-beta-lactamase domain"/>
    <property type="match status" value="1"/>
</dbReference>
<evidence type="ECO:0000313" key="6">
    <source>
        <dbReference type="EMBL" id="MFC5178090.1"/>
    </source>
</evidence>
<evidence type="ECO:0000256" key="4">
    <source>
        <dbReference type="ARBA" id="ARBA00033751"/>
    </source>
</evidence>
<proteinExistence type="inferred from homology"/>
<dbReference type="Pfam" id="PF00753">
    <property type="entry name" value="Lactamase_B"/>
    <property type="match status" value="1"/>
</dbReference>
<evidence type="ECO:0000256" key="1">
    <source>
        <dbReference type="ARBA" id="ARBA00022723"/>
    </source>
</evidence>
<dbReference type="SUPFAM" id="SSF55718">
    <property type="entry name" value="SCP-like"/>
    <property type="match status" value="1"/>
</dbReference>
<protein>
    <submittedName>
        <fullName evidence="6">Alkyl/aryl-sulfatase</fullName>
    </submittedName>
</protein>
<dbReference type="Gene3D" id="3.30.1050.10">
    <property type="entry name" value="SCP2 sterol-binding domain"/>
    <property type="match status" value="1"/>
</dbReference>
<dbReference type="Gene3D" id="1.25.40.880">
    <property type="entry name" value="Alkyl sulfatase, dimerisation domain"/>
    <property type="match status" value="1"/>
</dbReference>
<evidence type="ECO:0000259" key="5">
    <source>
        <dbReference type="SMART" id="SM00849"/>
    </source>
</evidence>
<keyword evidence="2" id="KW-0378">Hydrolase</keyword>
<evidence type="ECO:0000256" key="2">
    <source>
        <dbReference type="ARBA" id="ARBA00022801"/>
    </source>
</evidence>
<name>A0ABW0BLG4_9ACTN</name>
<dbReference type="SMART" id="SM00849">
    <property type="entry name" value="Lactamase_B"/>
    <property type="match status" value="1"/>
</dbReference>
<evidence type="ECO:0000313" key="7">
    <source>
        <dbReference type="Proteomes" id="UP001596087"/>
    </source>
</evidence>
<sequence>MTADTNAFPFHDTRDFEDAARGFIGRLEPGVVRAADGRVVWDNDSYAFLSGEAPGTVHPSLWRQSQLVAQQGLYEVVEGIYQVRGLDLSNVTFVEGERGVVVIDPLISVETAAAALALYREYRGHRPVTGVVYTHSHADHFGGVKGVTTQEAVDAGEVVVLAPAGFLEHAVSENVYAGVAMTRRAGYMYGAALARGARGQVGAGLGQTTSTGTVTLIAPTLDITTTGQEETVDGVRMVFQMAPGTEAPSEMHFWFPDHRAFCLAENATHTLHNLVTLRGAQVRDPHAWAGYLTEAIDLFARDSDVLFASHHWPTWGTDRVVELLSLQRDLYAYLHDQTVRLMNRGLVGAEIAEVLRMPPALEAAWHTHGYYGSVSHNVKAVYQRYLGWYDGNPARLWAHPPVEAGRRYVAFMGGADRVVEQARASYDEGDWRWVAEVLSHVVFAEPDHAGARTLLADTFEQLGFGSENGTWRNVYLSGATELREGGFGTPVSTDASDFVAALTPEMLFDSLAVRVDGPRAWDERLSVDIVLADAGVTYRLALANGVLTHTAATQPDPADLRITGGRAALGALALAATGEADLDPAGLAAAGVEVDGDLGVLGRLLAVLDPGDPDFAIVTPD</sequence>
<organism evidence="6 7">
    <name type="scientific">Nocardioides taihuensis</name>
    <dbReference type="NCBI Taxonomy" id="1835606"/>
    <lineage>
        <taxon>Bacteria</taxon>
        <taxon>Bacillati</taxon>
        <taxon>Actinomycetota</taxon>
        <taxon>Actinomycetes</taxon>
        <taxon>Propionibacteriales</taxon>
        <taxon>Nocardioidaceae</taxon>
        <taxon>Nocardioides</taxon>
    </lineage>
</organism>
<dbReference type="EMBL" id="JBHSKD010000019">
    <property type="protein sequence ID" value="MFC5178090.1"/>
    <property type="molecule type" value="Genomic_DNA"/>
</dbReference>
<dbReference type="RefSeq" id="WP_378591619.1">
    <property type="nucleotide sequence ID" value="NZ_JBHSKD010000019.1"/>
</dbReference>
<keyword evidence="3" id="KW-0862">Zinc</keyword>
<dbReference type="InterPro" id="IPR044097">
    <property type="entry name" value="Bds1/SdsA1_MBL-fold"/>
</dbReference>
<dbReference type="Pfam" id="PF14863">
    <property type="entry name" value="Alkyl_sulf_dimr"/>
    <property type="match status" value="1"/>
</dbReference>
<dbReference type="PANTHER" id="PTHR43223">
    <property type="entry name" value="ALKYL/ARYL-SULFATASE"/>
    <property type="match status" value="1"/>
</dbReference>
<gene>
    <name evidence="6" type="ORF">ACFPGP_15515</name>
</gene>
<dbReference type="Proteomes" id="UP001596087">
    <property type="component" value="Unassembled WGS sequence"/>
</dbReference>
<dbReference type="InterPro" id="IPR038536">
    <property type="entry name" value="Alkyl/aryl-sulf_dimr_sf"/>
</dbReference>
<accession>A0ABW0BLG4</accession>
<dbReference type="SUPFAM" id="SSF56281">
    <property type="entry name" value="Metallo-hydrolase/oxidoreductase"/>
    <property type="match status" value="1"/>
</dbReference>
<comment type="caution">
    <text evidence="6">The sequence shown here is derived from an EMBL/GenBank/DDBJ whole genome shotgun (WGS) entry which is preliminary data.</text>
</comment>
<dbReference type="CDD" id="cd07710">
    <property type="entry name" value="arylsulfatase_Sdsa1-like_MBL-fold"/>
    <property type="match status" value="1"/>
</dbReference>
<dbReference type="PANTHER" id="PTHR43223:SF1">
    <property type="entry name" value="ALKYL_ARYL-SULFATASE BDS1"/>
    <property type="match status" value="1"/>
</dbReference>
<dbReference type="InterPro" id="IPR036527">
    <property type="entry name" value="SCP2_sterol-bd_dom_sf"/>
</dbReference>
<comment type="similarity">
    <text evidence="4">Belongs to the metallo-beta-lactamase superfamily. Type III sulfatase family.</text>
</comment>
<reference evidence="7" key="1">
    <citation type="journal article" date="2019" name="Int. J. Syst. Evol. Microbiol.">
        <title>The Global Catalogue of Microorganisms (GCM) 10K type strain sequencing project: providing services to taxonomists for standard genome sequencing and annotation.</title>
        <authorList>
            <consortium name="The Broad Institute Genomics Platform"/>
            <consortium name="The Broad Institute Genome Sequencing Center for Infectious Disease"/>
            <person name="Wu L."/>
            <person name="Ma J."/>
        </authorList>
    </citation>
    <scope>NUCLEOTIDE SEQUENCE [LARGE SCALE GENOMIC DNA]</scope>
    <source>
        <strain evidence="7">DFY41</strain>
    </source>
</reference>
<keyword evidence="1" id="KW-0479">Metal-binding</keyword>
<evidence type="ECO:0000256" key="3">
    <source>
        <dbReference type="ARBA" id="ARBA00022833"/>
    </source>
</evidence>
<dbReference type="InterPro" id="IPR029229">
    <property type="entry name" value="Alkyl_sulf_C"/>
</dbReference>
<dbReference type="InterPro" id="IPR001279">
    <property type="entry name" value="Metallo-B-lactamas"/>
</dbReference>